<organism evidence="1">
    <name type="scientific">Rhizophora mucronata</name>
    <name type="common">Asiatic mangrove</name>
    <dbReference type="NCBI Taxonomy" id="61149"/>
    <lineage>
        <taxon>Eukaryota</taxon>
        <taxon>Viridiplantae</taxon>
        <taxon>Streptophyta</taxon>
        <taxon>Embryophyta</taxon>
        <taxon>Tracheophyta</taxon>
        <taxon>Spermatophyta</taxon>
        <taxon>Magnoliopsida</taxon>
        <taxon>eudicotyledons</taxon>
        <taxon>Gunneridae</taxon>
        <taxon>Pentapetalae</taxon>
        <taxon>rosids</taxon>
        <taxon>fabids</taxon>
        <taxon>Malpighiales</taxon>
        <taxon>Rhizophoraceae</taxon>
        <taxon>Rhizophora</taxon>
    </lineage>
</organism>
<sequence length="39" mass="4268">MLKIVPSPQIPARTRNVILKQSDPMQVELPCLAASASYT</sequence>
<name>A0A2P2PYH3_RHIMU</name>
<dbReference type="EMBL" id="GGEC01079219">
    <property type="protein sequence ID" value="MBX59703.1"/>
    <property type="molecule type" value="Transcribed_RNA"/>
</dbReference>
<evidence type="ECO:0000313" key="1">
    <source>
        <dbReference type="EMBL" id="MBX59703.1"/>
    </source>
</evidence>
<proteinExistence type="predicted"/>
<dbReference type="AlphaFoldDB" id="A0A2P2PYH3"/>
<accession>A0A2P2PYH3</accession>
<reference evidence="1" key="1">
    <citation type="submission" date="2018-02" db="EMBL/GenBank/DDBJ databases">
        <title>Rhizophora mucronata_Transcriptome.</title>
        <authorList>
            <person name="Meera S.P."/>
            <person name="Sreeshan A."/>
            <person name="Augustine A."/>
        </authorList>
    </citation>
    <scope>NUCLEOTIDE SEQUENCE</scope>
    <source>
        <tissue evidence="1">Leaf</tissue>
    </source>
</reference>
<protein>
    <submittedName>
        <fullName evidence="1">Uncharacterized protein</fullName>
    </submittedName>
</protein>